<sequence>MDPLIVTVLLFAVALPFLLAFVAYKRFTSPEQVAKRRYSKWEISFQELQHILKNLEVTKAVSME</sequence>
<dbReference type="RefSeq" id="WP_161254833.1">
    <property type="nucleotide sequence ID" value="NZ_WXEY01000002.1"/>
</dbReference>
<accession>A0A845L1B6</accession>
<dbReference type="AlphaFoldDB" id="A0A845L1B6"/>
<dbReference type="Proteomes" id="UP000463470">
    <property type="component" value="Unassembled WGS sequence"/>
</dbReference>
<comment type="caution">
    <text evidence="1">The sequence shown here is derived from an EMBL/GenBank/DDBJ whole genome shotgun (WGS) entry which is preliminary data.</text>
</comment>
<dbReference type="EMBL" id="WXEY01000002">
    <property type="protein sequence ID" value="MZP28755.1"/>
    <property type="molecule type" value="Genomic_DNA"/>
</dbReference>
<name>A0A845L1B6_9FIRM</name>
<evidence type="ECO:0000313" key="1">
    <source>
        <dbReference type="EMBL" id="MZP28755.1"/>
    </source>
</evidence>
<dbReference type="OrthoDB" id="9986650at2"/>
<keyword evidence="2" id="KW-1185">Reference proteome</keyword>
<evidence type="ECO:0000313" key="2">
    <source>
        <dbReference type="Proteomes" id="UP000463470"/>
    </source>
</evidence>
<gene>
    <name evidence="1" type="ORF">GTO91_03405</name>
</gene>
<reference evidence="1 2" key="1">
    <citation type="submission" date="2020-01" db="EMBL/GenBank/DDBJ databases">
        <title>Whole-genome sequence of Heliobacterium undosum DSM 13378.</title>
        <authorList>
            <person name="Kyndt J.A."/>
            <person name="Meyer T.E."/>
        </authorList>
    </citation>
    <scope>NUCLEOTIDE SEQUENCE [LARGE SCALE GENOMIC DNA]</scope>
    <source>
        <strain evidence="1 2">DSM 13378</strain>
    </source>
</reference>
<organism evidence="1 2">
    <name type="scientific">Heliomicrobium undosum</name>
    <dbReference type="NCBI Taxonomy" id="121734"/>
    <lineage>
        <taxon>Bacteria</taxon>
        <taxon>Bacillati</taxon>
        <taxon>Bacillota</taxon>
        <taxon>Clostridia</taxon>
        <taxon>Eubacteriales</taxon>
        <taxon>Heliobacteriaceae</taxon>
        <taxon>Heliomicrobium</taxon>
    </lineage>
</organism>
<proteinExistence type="predicted"/>
<protein>
    <submittedName>
        <fullName evidence="1">Uncharacterized protein</fullName>
    </submittedName>
</protein>